<keyword evidence="3" id="KW-0812">Transmembrane</keyword>
<proteinExistence type="predicted"/>
<dbReference type="GO" id="GO:0071949">
    <property type="term" value="F:FAD binding"/>
    <property type="evidence" value="ECO:0007669"/>
    <property type="project" value="InterPro"/>
</dbReference>
<organism evidence="5">
    <name type="scientific">Rhodosorus marinus</name>
    <dbReference type="NCBI Taxonomy" id="101924"/>
    <lineage>
        <taxon>Eukaryota</taxon>
        <taxon>Rhodophyta</taxon>
        <taxon>Stylonematophyceae</taxon>
        <taxon>Stylonematales</taxon>
        <taxon>Stylonemataceae</taxon>
        <taxon>Rhodosorus</taxon>
    </lineage>
</organism>
<dbReference type="CDD" id="cd13962">
    <property type="entry name" value="PT_UbiA_UBIAD1"/>
    <property type="match status" value="1"/>
</dbReference>
<dbReference type="InterPro" id="IPR036188">
    <property type="entry name" value="FAD/NAD-bd_sf"/>
</dbReference>
<evidence type="ECO:0000256" key="3">
    <source>
        <dbReference type="SAM" id="Phobius"/>
    </source>
</evidence>
<name>A0A7S3ENE3_9RHOD</name>
<dbReference type="GO" id="GO:0004659">
    <property type="term" value="F:prenyltransferase activity"/>
    <property type="evidence" value="ECO:0007669"/>
    <property type="project" value="InterPro"/>
</dbReference>
<evidence type="ECO:0000259" key="4">
    <source>
        <dbReference type="Pfam" id="PF01494"/>
    </source>
</evidence>
<dbReference type="PANTHER" id="PTHR13789:SF309">
    <property type="entry name" value="PUTATIVE (AFU_ORTHOLOGUE AFUA_6G14510)-RELATED"/>
    <property type="match status" value="1"/>
</dbReference>
<dbReference type="GO" id="GO:0004497">
    <property type="term" value="F:monooxygenase activity"/>
    <property type="evidence" value="ECO:0007669"/>
    <property type="project" value="UniProtKB-KW"/>
</dbReference>
<evidence type="ECO:0000256" key="2">
    <source>
        <dbReference type="ARBA" id="ARBA00023033"/>
    </source>
</evidence>
<dbReference type="Pfam" id="PF01494">
    <property type="entry name" value="FAD_binding_3"/>
    <property type="match status" value="1"/>
</dbReference>
<dbReference type="AlphaFoldDB" id="A0A7S3ENE3"/>
<dbReference type="InterPro" id="IPR050493">
    <property type="entry name" value="FAD-dep_Monooxygenase_BioMet"/>
</dbReference>
<feature type="transmembrane region" description="Helical" evidence="3">
    <location>
        <begin position="21"/>
        <end position="38"/>
    </location>
</feature>
<accession>A0A7S3ENE3</accession>
<dbReference type="InterPro" id="IPR002938">
    <property type="entry name" value="FAD-bd"/>
</dbReference>
<keyword evidence="3" id="KW-1133">Transmembrane helix</keyword>
<dbReference type="PANTHER" id="PTHR13789">
    <property type="entry name" value="MONOOXYGENASE"/>
    <property type="match status" value="1"/>
</dbReference>
<dbReference type="PRINTS" id="PR00420">
    <property type="entry name" value="RNGMNOXGNASE"/>
</dbReference>
<feature type="transmembrane region" description="Helical" evidence="3">
    <location>
        <begin position="145"/>
        <end position="163"/>
    </location>
</feature>
<evidence type="ECO:0000313" key="5">
    <source>
        <dbReference type="EMBL" id="CAE0065776.1"/>
    </source>
</evidence>
<keyword evidence="3" id="KW-0472">Membrane</keyword>
<feature type="transmembrane region" description="Helical" evidence="3">
    <location>
        <begin position="284"/>
        <end position="306"/>
    </location>
</feature>
<dbReference type="SUPFAM" id="SSF51905">
    <property type="entry name" value="FAD/NAD(P)-binding domain"/>
    <property type="match status" value="1"/>
</dbReference>
<dbReference type="Gene3D" id="3.50.50.60">
    <property type="entry name" value="FAD/NAD(P)-binding domain"/>
    <property type="match status" value="1"/>
</dbReference>
<keyword evidence="1" id="KW-0560">Oxidoreductase</keyword>
<sequence length="775" mass="86828">MSSSNGVARALLKLSRSKMTIVSAVTYLCASVLAPVKFRIWGYLAGYLFVFVTQLQTHFLGEYFDRDSDRMNRYSGGLTGGSGALVDGVHEKVALYGGIFLTLLSATIIYTILPPEVRPLALVMLILANQYSSPPLLFNHRALGEITATIVVNCLLPTFAYMIQISGQEEFEWWTLWRNYKLLIVPPALLKVCLFLVLNMNDRRADWQGHKTTIPVLLDEAISAKLHLLLSGFAYLAAVVSTDYHRPREVIGMVLVEATFPLSLFISRKLLFERRFRLANMVKLSFLHAPLPVNLLLLNALVWRAIDWSDAIFPMAMTAIYIYLQARPLLALAATVGSADEEPPAEVQWMSDDSKVIIVGAGLGGLSMALFLNHMHVPFVVIEERTEEEVLSGACCSLWSPAIKALEETGLLRHFWEEKSRIISGLEIVDAKNKCSTVSIGDVVGDSQTEGFILISRSSLIEAMRIIVPRGRIHYGQKLTDLKMEANRVVLKSSVVGEDGQREMDFIGRVVVGCDGTHSETRKRLFGDEELSFQYEVAHRGEIECSEESTARLKQLMSRSSEDAVLTIKHKHGLEYSAGFLDSEENRIYWFVRQPSLIRAEEMTPFSVEQCVSAWTPALRECFAQTDPALRSVYSIDDAKRLKRLSSDRGVLIGDAAHPVTANMMEGASLTVEDALTLAVLLRDYVAYEDGHVEAFYKFERRRQRYIRAAAVQAKRMMNNRIGTLLPVTLVNILPEMPPSESLKRSMQQTKIAQVDDLIARLSDYHTEKQPLLSP</sequence>
<gene>
    <name evidence="5" type="ORF">RMAR00112_LOCUS33848</name>
</gene>
<feature type="transmembrane region" description="Helical" evidence="3">
    <location>
        <begin position="93"/>
        <end position="113"/>
    </location>
</feature>
<feature type="transmembrane region" description="Helical" evidence="3">
    <location>
        <begin position="250"/>
        <end position="272"/>
    </location>
</feature>
<dbReference type="EMBL" id="HBHW01043655">
    <property type="protein sequence ID" value="CAE0065776.1"/>
    <property type="molecule type" value="Transcribed_RNA"/>
</dbReference>
<keyword evidence="2" id="KW-0503">Monooxygenase</keyword>
<dbReference type="InterPro" id="IPR026046">
    <property type="entry name" value="UBIAD1"/>
</dbReference>
<feature type="domain" description="FAD-binding" evidence="4">
    <location>
        <begin position="354"/>
        <end position="684"/>
    </location>
</feature>
<feature type="transmembrane region" description="Helical" evidence="3">
    <location>
        <begin position="221"/>
        <end position="238"/>
    </location>
</feature>
<feature type="transmembrane region" description="Helical" evidence="3">
    <location>
        <begin position="183"/>
        <end position="200"/>
    </location>
</feature>
<reference evidence="5" key="1">
    <citation type="submission" date="2021-01" db="EMBL/GenBank/DDBJ databases">
        <authorList>
            <person name="Corre E."/>
            <person name="Pelletier E."/>
            <person name="Niang G."/>
            <person name="Scheremetjew M."/>
            <person name="Finn R."/>
            <person name="Kale V."/>
            <person name="Holt S."/>
            <person name="Cochrane G."/>
            <person name="Meng A."/>
            <person name="Brown T."/>
            <person name="Cohen L."/>
        </authorList>
    </citation>
    <scope>NUCLEOTIDE SEQUENCE</scope>
    <source>
        <strain evidence="5">CCMP 769</strain>
    </source>
</reference>
<evidence type="ECO:0000256" key="1">
    <source>
        <dbReference type="ARBA" id="ARBA00023002"/>
    </source>
</evidence>
<protein>
    <recommendedName>
        <fullName evidence="4">FAD-binding domain-containing protein</fullName>
    </recommendedName>
</protein>